<dbReference type="Pfam" id="PF04717">
    <property type="entry name" value="Phage_base_V"/>
    <property type="match status" value="1"/>
</dbReference>
<dbReference type="EMBL" id="CP029347">
    <property type="protein sequence ID" value="AWL12811.1"/>
    <property type="molecule type" value="Genomic_DNA"/>
</dbReference>
<name>A0A2S2E577_9ALTE</name>
<accession>A0A2S2E577</accession>
<feature type="domain" description="Gp5/Type VI secretion system Vgr protein OB-fold" evidence="2">
    <location>
        <begin position="15"/>
        <end position="81"/>
    </location>
</feature>
<organism evidence="3 4">
    <name type="scientific">Saliniradius amylolyticus</name>
    <dbReference type="NCBI Taxonomy" id="2183582"/>
    <lineage>
        <taxon>Bacteria</taxon>
        <taxon>Pseudomonadati</taxon>
        <taxon>Pseudomonadota</taxon>
        <taxon>Gammaproteobacteria</taxon>
        <taxon>Alteromonadales</taxon>
        <taxon>Alteromonadaceae</taxon>
        <taxon>Saliniradius</taxon>
    </lineage>
</organism>
<dbReference type="OrthoDB" id="4931325at2"/>
<protein>
    <recommendedName>
        <fullName evidence="2">Gp5/Type VI secretion system Vgr protein OB-fold domain-containing protein</fullName>
    </recommendedName>
</protein>
<dbReference type="RefSeq" id="WP_109340354.1">
    <property type="nucleotide sequence ID" value="NZ_CP029347.1"/>
</dbReference>
<proteinExistence type="predicted"/>
<dbReference type="Proteomes" id="UP000245728">
    <property type="component" value="Chromosome"/>
</dbReference>
<dbReference type="Gene3D" id="2.40.50.230">
    <property type="entry name" value="Gp5 N-terminal domain"/>
    <property type="match status" value="1"/>
</dbReference>
<dbReference type="InterPro" id="IPR037026">
    <property type="entry name" value="Vgr_OB-fold_dom_sf"/>
</dbReference>
<dbReference type="InterPro" id="IPR006531">
    <property type="entry name" value="Gp5/Vgr_OB"/>
</dbReference>
<dbReference type="NCBIfam" id="TIGR01644">
    <property type="entry name" value="phage_P2_V"/>
    <property type="match status" value="1"/>
</dbReference>
<evidence type="ECO:0000259" key="2">
    <source>
        <dbReference type="Pfam" id="PF04717"/>
    </source>
</evidence>
<gene>
    <name evidence="3" type="ORF">HMF8227_02359</name>
</gene>
<evidence type="ECO:0000256" key="1">
    <source>
        <dbReference type="SAM" id="MobiDB-lite"/>
    </source>
</evidence>
<evidence type="ECO:0000313" key="3">
    <source>
        <dbReference type="EMBL" id="AWL12811.1"/>
    </source>
</evidence>
<sequence length="192" mass="21503">MKQWVSRLLSKLFLTGVIEEVQASPLRYKVRFDENRLSNWLIPLVRHASTEKVWEPLEVGEQVLVLLPFGLSRGFVLGSLWRNESAQPKDDLDLFYREFADGAYIQYHRTNKQLDFYTPGKAVGTADGGFELTGDMLIKGKITHEGDFNQTGKMDVSGQITSSTEVEADGTKLTSHKHKDVTAGTALTGEPE</sequence>
<keyword evidence="4" id="KW-1185">Reference proteome</keyword>
<dbReference type="InterPro" id="IPR013046">
    <property type="entry name" value="GpV/Gp45"/>
</dbReference>
<reference evidence="3 4" key="1">
    <citation type="submission" date="2018-05" db="EMBL/GenBank/DDBJ databases">
        <title>Salinimonas sp. HMF8227 Genome sequencing and assembly.</title>
        <authorList>
            <person name="Kang H."/>
            <person name="Kang J."/>
            <person name="Cha I."/>
            <person name="Kim H."/>
            <person name="Joh K."/>
        </authorList>
    </citation>
    <scope>NUCLEOTIDE SEQUENCE [LARGE SCALE GENOMIC DNA]</scope>
    <source>
        <strain evidence="3 4">HMF8227</strain>
    </source>
</reference>
<dbReference type="AlphaFoldDB" id="A0A2S2E577"/>
<feature type="region of interest" description="Disordered" evidence="1">
    <location>
        <begin position="167"/>
        <end position="192"/>
    </location>
</feature>
<dbReference type="KEGG" id="salh:HMF8227_02359"/>
<evidence type="ECO:0000313" key="4">
    <source>
        <dbReference type="Proteomes" id="UP000245728"/>
    </source>
</evidence>